<protein>
    <recommendedName>
        <fullName evidence="4">Lipoprotein</fullName>
    </recommendedName>
</protein>
<keyword evidence="1" id="KW-0732">Signal</keyword>
<reference evidence="2 3" key="1">
    <citation type="submission" date="2016-01" db="EMBL/GenBank/DDBJ databases">
        <title>High potential of lignocellulose degradation of a new Verrucomicrobia species.</title>
        <authorList>
            <person name="Wang Y."/>
            <person name="Shi Y."/>
            <person name="Qiu Z."/>
            <person name="Liu S."/>
            <person name="Yang H."/>
        </authorList>
    </citation>
    <scope>NUCLEOTIDE SEQUENCE [LARGE SCALE GENOMIC DNA]</scope>
    <source>
        <strain evidence="2 3">TSB47</strain>
    </source>
</reference>
<evidence type="ECO:0000313" key="3">
    <source>
        <dbReference type="Proteomes" id="UP000078486"/>
    </source>
</evidence>
<evidence type="ECO:0008006" key="4">
    <source>
        <dbReference type="Google" id="ProtNLM"/>
    </source>
</evidence>
<name>A0A178IMZ4_9BACT</name>
<feature type="chain" id="PRO_5008089246" description="Lipoprotein" evidence="1">
    <location>
        <begin position="26"/>
        <end position="107"/>
    </location>
</feature>
<feature type="signal peptide" evidence="1">
    <location>
        <begin position="1"/>
        <end position="25"/>
    </location>
</feature>
<keyword evidence="3" id="KW-1185">Reference proteome</keyword>
<comment type="caution">
    <text evidence="2">The sequence shown here is derived from an EMBL/GenBank/DDBJ whole genome shotgun (WGS) entry which is preliminary data.</text>
</comment>
<dbReference type="OrthoDB" id="9554040at2"/>
<evidence type="ECO:0000256" key="1">
    <source>
        <dbReference type="SAM" id="SignalP"/>
    </source>
</evidence>
<gene>
    <name evidence="2" type="ORF">AW736_07140</name>
</gene>
<organism evidence="2 3">
    <name type="scientific">Termitidicoccus mucosus</name>
    <dbReference type="NCBI Taxonomy" id="1184151"/>
    <lineage>
        <taxon>Bacteria</taxon>
        <taxon>Pseudomonadati</taxon>
        <taxon>Verrucomicrobiota</taxon>
        <taxon>Opitutia</taxon>
        <taxon>Opitutales</taxon>
        <taxon>Opitutaceae</taxon>
        <taxon>Termitidicoccus</taxon>
    </lineage>
</organism>
<dbReference type="Proteomes" id="UP000078486">
    <property type="component" value="Unassembled WGS sequence"/>
</dbReference>
<accession>A0A178IMZ4</accession>
<dbReference type="EMBL" id="LRRQ01000054">
    <property type="protein sequence ID" value="OAM90559.1"/>
    <property type="molecule type" value="Genomic_DNA"/>
</dbReference>
<dbReference type="RefSeq" id="WP_068769489.1">
    <property type="nucleotide sequence ID" value="NZ_CP109796.1"/>
</dbReference>
<sequence length="107" mass="11673">MKTKSKRFSPLVPGLLLLLALPLLSAGCGGPNEEKMKAGLVKSGMPAEQAECFARQMRKTVDAEPYNYMAELMNAGSDEKTAVNKARRKYGADFKESMEKARAACVE</sequence>
<dbReference type="STRING" id="1184151.AW736_07140"/>
<dbReference type="PROSITE" id="PS51257">
    <property type="entry name" value="PROKAR_LIPOPROTEIN"/>
    <property type="match status" value="1"/>
</dbReference>
<proteinExistence type="predicted"/>
<evidence type="ECO:0000313" key="2">
    <source>
        <dbReference type="EMBL" id="OAM90559.1"/>
    </source>
</evidence>
<dbReference type="AlphaFoldDB" id="A0A178IMZ4"/>